<comment type="caution">
    <text evidence="8">The sequence shown here is derived from an EMBL/GenBank/DDBJ whole genome shotgun (WGS) entry which is preliminary data.</text>
</comment>
<organism evidence="8 9">
    <name type="scientific">Candidatus Wildermuthbacteria bacterium GWA2_46_15</name>
    <dbReference type="NCBI Taxonomy" id="1802443"/>
    <lineage>
        <taxon>Bacteria</taxon>
        <taxon>Candidatus Wildermuthiibacteriota</taxon>
    </lineage>
</organism>
<dbReference type="Pfam" id="PF08478">
    <property type="entry name" value="POTRA_1"/>
    <property type="match status" value="1"/>
</dbReference>
<evidence type="ECO:0000313" key="8">
    <source>
        <dbReference type="EMBL" id="OHA61975.1"/>
    </source>
</evidence>
<dbReference type="InterPro" id="IPR013685">
    <property type="entry name" value="POTRA_FtsQ_type"/>
</dbReference>
<dbReference type="GO" id="GO:0005886">
    <property type="term" value="C:plasma membrane"/>
    <property type="evidence" value="ECO:0007669"/>
    <property type="project" value="TreeGrafter"/>
</dbReference>
<proteinExistence type="predicted"/>
<evidence type="ECO:0000256" key="2">
    <source>
        <dbReference type="ARBA" id="ARBA00022618"/>
    </source>
</evidence>
<gene>
    <name evidence="8" type="ORF">A2117_00220</name>
</gene>
<evidence type="ECO:0000256" key="5">
    <source>
        <dbReference type="ARBA" id="ARBA00023306"/>
    </source>
</evidence>
<feature type="transmembrane region" description="Helical" evidence="6">
    <location>
        <begin position="21"/>
        <end position="46"/>
    </location>
</feature>
<reference evidence="8 9" key="1">
    <citation type="journal article" date="2016" name="Nat. Commun.">
        <title>Thousands of microbial genomes shed light on interconnected biogeochemical processes in an aquifer system.</title>
        <authorList>
            <person name="Anantharaman K."/>
            <person name="Brown C.T."/>
            <person name="Hug L.A."/>
            <person name="Sharon I."/>
            <person name="Castelle C.J."/>
            <person name="Probst A.J."/>
            <person name="Thomas B.C."/>
            <person name="Singh A."/>
            <person name="Wilkins M.J."/>
            <person name="Karaoz U."/>
            <person name="Brodie E.L."/>
            <person name="Williams K.H."/>
            <person name="Hubbard S.S."/>
            <person name="Banfield J.F."/>
        </authorList>
    </citation>
    <scope>NUCLEOTIDE SEQUENCE [LARGE SCALE GENOMIC DNA]</scope>
</reference>
<dbReference type="Proteomes" id="UP000179245">
    <property type="component" value="Unassembled WGS sequence"/>
</dbReference>
<keyword evidence="1" id="KW-1003">Cell membrane</keyword>
<evidence type="ECO:0000256" key="1">
    <source>
        <dbReference type="ARBA" id="ARBA00022475"/>
    </source>
</evidence>
<keyword evidence="3 6" id="KW-0812">Transmembrane</keyword>
<dbReference type="STRING" id="1802443.A2117_00220"/>
<dbReference type="AlphaFoldDB" id="A0A1G2QMX6"/>
<evidence type="ECO:0000256" key="3">
    <source>
        <dbReference type="ARBA" id="ARBA00022692"/>
    </source>
</evidence>
<feature type="domain" description="POTRA" evidence="7">
    <location>
        <begin position="47"/>
        <end position="124"/>
    </location>
</feature>
<keyword evidence="5" id="KW-0131">Cell cycle</keyword>
<dbReference type="GO" id="GO:0051301">
    <property type="term" value="P:cell division"/>
    <property type="evidence" value="ECO:0007669"/>
    <property type="project" value="UniProtKB-KW"/>
</dbReference>
<evidence type="ECO:0000256" key="6">
    <source>
        <dbReference type="SAM" id="Phobius"/>
    </source>
</evidence>
<dbReference type="PANTHER" id="PTHR37820">
    <property type="entry name" value="CELL DIVISION PROTEIN DIVIB"/>
    <property type="match status" value="1"/>
</dbReference>
<evidence type="ECO:0000313" key="9">
    <source>
        <dbReference type="Proteomes" id="UP000179245"/>
    </source>
</evidence>
<dbReference type="EMBL" id="MHTO01000025">
    <property type="protein sequence ID" value="OHA61975.1"/>
    <property type="molecule type" value="Genomic_DNA"/>
</dbReference>
<accession>A0A1G2QMX6</accession>
<keyword evidence="4 6" id="KW-1133">Transmembrane helix</keyword>
<dbReference type="InterPro" id="IPR050487">
    <property type="entry name" value="FtsQ_DivIB"/>
</dbReference>
<keyword evidence="2" id="KW-0132">Cell division</keyword>
<evidence type="ECO:0000256" key="4">
    <source>
        <dbReference type="ARBA" id="ARBA00022989"/>
    </source>
</evidence>
<dbReference type="PANTHER" id="PTHR37820:SF1">
    <property type="entry name" value="CELL DIVISION PROTEIN FTSQ"/>
    <property type="match status" value="1"/>
</dbReference>
<dbReference type="Gene3D" id="3.10.20.310">
    <property type="entry name" value="membrane protein fhac"/>
    <property type="match status" value="1"/>
</dbReference>
<protein>
    <recommendedName>
        <fullName evidence="7">POTRA domain-containing protein</fullName>
    </recommendedName>
</protein>
<sequence length="263" mass="30290">MVNSQKRKYKIKKKRSLLKSRLFWSALLTIVGLTLTADLILFSPFLQINEISVSGNERIPATEIQNSIWPEVEKSFPFGLKSRSILLADPPSIKTRLLEKFPLIDGLSVKRLLPKSLVVEIGERKTVSLWCWEINCFALDKNGVIFEAASEGQAGLVIKSKQPKNEISIGKKVMEEKILEQILFIQQTMSQKAKIEAKEFTLFENDQRLNAKTNEGWEVFFDLKGDVNWPLVELELVLEKELPQEKRGSLEYIDLRFNKVYYK</sequence>
<name>A0A1G2QMX6_9BACT</name>
<evidence type="ECO:0000259" key="7">
    <source>
        <dbReference type="Pfam" id="PF08478"/>
    </source>
</evidence>
<keyword evidence="6" id="KW-0472">Membrane</keyword>